<dbReference type="Pfam" id="PF02275">
    <property type="entry name" value="CBAH"/>
    <property type="match status" value="1"/>
</dbReference>
<organism evidence="9 10">
    <name type="scientific">Trichuris muris</name>
    <name type="common">Mouse whipworm</name>
    <dbReference type="NCBI Taxonomy" id="70415"/>
    <lineage>
        <taxon>Eukaryota</taxon>
        <taxon>Metazoa</taxon>
        <taxon>Ecdysozoa</taxon>
        <taxon>Nematoda</taxon>
        <taxon>Enoplea</taxon>
        <taxon>Dorylaimia</taxon>
        <taxon>Trichinellida</taxon>
        <taxon>Trichuridae</taxon>
        <taxon>Trichuris</taxon>
    </lineage>
</organism>
<dbReference type="SUPFAM" id="SSF46785">
    <property type="entry name" value="Winged helix' DNA-binding domain"/>
    <property type="match status" value="1"/>
</dbReference>
<dbReference type="Pfam" id="PF01399">
    <property type="entry name" value="PCI"/>
    <property type="match status" value="1"/>
</dbReference>
<proteinExistence type="inferred from homology"/>
<evidence type="ECO:0000256" key="1">
    <source>
        <dbReference type="ARBA" id="ARBA00022490"/>
    </source>
</evidence>
<dbReference type="SMART" id="SM00088">
    <property type="entry name" value="PINT"/>
    <property type="match status" value="1"/>
</dbReference>
<dbReference type="GO" id="GO:0071540">
    <property type="term" value="C:eukaryotic translation initiation factor 3 complex, eIF3e"/>
    <property type="evidence" value="ECO:0007669"/>
    <property type="project" value="UniProtKB-UniRule"/>
</dbReference>
<sequence>MAKYDLTWDMIEFLDLHLVFPLFEFLAEHEVYDRRQVLEAKLELLYKTKMVDYLSEIYEELYGTKEVPKHSAMREKVMAELDVQNSGMEEVSAIADMTDVQALLNNPGGRDSSQIMEILVNEYRFPPNMLPRLYEHARFAFDIGNYRVASLGLNLYRGLLPHHHPNYGYALWGRLACSILNQQWNLARGDLMKLKAYIDNNPFDNDLELLQQRAYFINWSLFVYFNQTNGCDDIVETFLSNNAYLNPIQMLCPYVLRYLAGAVILNRRRRQCMRDLVRVIELESHQYRDPITEFIECLYVRYDFDLAQSKLRECEEVVKKDFFLVNCLGDFLDSARMLTFEVYCRINRCVAVSSLSEKLGMTEEEAEKWVVSLIRHSRLDAKLDAKLGHIIVGIRLNNVYEMVMEATKTLSFRAQSLEFQLEKLINENEEISQQRDSDASFFYADSPGSWALRQNLFYPRYFYDDYVQATGRGILVPSSDTIYVRNKMSTTFNICAEVTVPGRAAQQLVAHRWLNDNASLRTPLQRAKTKVVDMRSPLLWIALAQSLAATQLSATTLAPPYTGRCLVGEGSIYPPPPRAKVAWHVVQLDLPPAERWLTIAASYKAQIARITQAIKNLTEPIMHGKITDFVDTYLATWADKLPYPYGEEIRSIANATGVPLGEVVLYNIFYELFTACTSVVAENDNGDVYAARNLDFGFLLGWDFKQHQWIVTEILRKMVINVEWTFNKKTVFKSAGFAGFIGVLTGVKPKAFSLTINERFDRSSGFEGVLKWLLNLEKSKWVTWMAREVLTKAGTYDEAIFSLSMVRLMAPVYFIVSGPEAGKGAVITRSRERTLDIRSLESSSTQNWYLLQTNYDPWVTPSPLDDRRTPGKLCMEKLGSYFVDFAGLYTVLSSKPILNKLTVHTSLMYAANGTLETYIQRELLGDRKTSATFALIIIIIIISLPLSFPFPRSRRNLEFSQAHVHNVE</sequence>
<keyword evidence="4 6" id="KW-0648">Protein biosynthesis</keyword>
<accession>A0A5S6Q673</accession>
<dbReference type="InterPro" id="IPR029132">
    <property type="entry name" value="CBAH/NAAA_C"/>
</dbReference>
<dbReference type="InterPro" id="IPR016650">
    <property type="entry name" value="eIF3e"/>
</dbReference>
<keyword evidence="3" id="KW-0378">Hydrolase</keyword>
<dbReference type="InterPro" id="IPR029130">
    <property type="entry name" value="Acid_ceramidase_N"/>
</dbReference>
<keyword evidence="1 6" id="KW-0963">Cytoplasm</keyword>
<evidence type="ECO:0000256" key="4">
    <source>
        <dbReference type="ARBA" id="ARBA00022917"/>
    </source>
</evidence>
<dbReference type="GO" id="GO:0016282">
    <property type="term" value="C:eukaryotic 43S preinitiation complex"/>
    <property type="evidence" value="ECO:0007669"/>
    <property type="project" value="UniProtKB-UniRule"/>
</dbReference>
<dbReference type="InterPro" id="IPR000717">
    <property type="entry name" value="PCI_dom"/>
</dbReference>
<dbReference type="STRING" id="70415.A0A5S6Q673"/>
<dbReference type="HAMAP" id="MF_03004">
    <property type="entry name" value="eIF3e"/>
    <property type="match status" value="1"/>
</dbReference>
<evidence type="ECO:0000313" key="9">
    <source>
        <dbReference type="Proteomes" id="UP000046395"/>
    </source>
</evidence>
<dbReference type="AlphaFoldDB" id="A0A5S6Q673"/>
<dbReference type="GO" id="GO:0003743">
    <property type="term" value="F:translation initiation factor activity"/>
    <property type="evidence" value="ECO:0007669"/>
    <property type="project" value="UniProtKB-UniRule"/>
</dbReference>
<dbReference type="SMART" id="SM01186">
    <property type="entry name" value="eIF3_N"/>
    <property type="match status" value="1"/>
</dbReference>
<keyword evidence="7" id="KW-1133">Transmembrane helix</keyword>
<evidence type="ECO:0000256" key="6">
    <source>
        <dbReference type="HAMAP-Rule" id="MF_03004"/>
    </source>
</evidence>
<evidence type="ECO:0000256" key="3">
    <source>
        <dbReference type="ARBA" id="ARBA00022801"/>
    </source>
</evidence>
<evidence type="ECO:0000259" key="8">
    <source>
        <dbReference type="PROSITE" id="PS50250"/>
    </source>
</evidence>
<keyword evidence="2 6" id="KW-0396">Initiation factor</keyword>
<comment type="subcellular location">
    <subcellularLocation>
        <location evidence="6">Cytoplasm</location>
    </subcellularLocation>
</comment>
<dbReference type="PANTHER" id="PTHR10317">
    <property type="entry name" value="EUKARYOTIC TRANSLATION INITIATION FACTOR 3 SUBUNIT E"/>
    <property type="match status" value="1"/>
</dbReference>
<feature type="domain" description="PCI" evidence="8">
    <location>
        <begin position="224"/>
        <end position="397"/>
    </location>
</feature>
<keyword evidence="9" id="KW-1185">Reference proteome</keyword>
<dbReference type="PROSITE" id="PS50250">
    <property type="entry name" value="PCI"/>
    <property type="match status" value="1"/>
</dbReference>
<dbReference type="Pfam" id="PF15508">
    <property type="entry name" value="NAAA-beta"/>
    <property type="match status" value="1"/>
</dbReference>
<protein>
    <recommendedName>
        <fullName evidence="6">Eukaryotic translation initiation factor 3 subunit E</fullName>
        <shortName evidence="6">eIF3e</shortName>
    </recommendedName>
    <alternativeName>
        <fullName evidence="6">Eukaryotic translation initiation factor 3 subunit 6</fullName>
    </alternativeName>
</protein>
<dbReference type="CDD" id="cd21378">
    <property type="entry name" value="eIF3E"/>
    <property type="match status" value="1"/>
</dbReference>
<comment type="similarity">
    <text evidence="6">Belongs to the eIF-3 subunit E family.</text>
</comment>
<evidence type="ECO:0000313" key="10">
    <source>
        <dbReference type="WBParaSite" id="TMUE_1000002786.1"/>
    </source>
</evidence>
<dbReference type="InterPro" id="IPR019010">
    <property type="entry name" value="eIF3e_N"/>
</dbReference>
<evidence type="ECO:0000256" key="2">
    <source>
        <dbReference type="ARBA" id="ARBA00022540"/>
    </source>
</evidence>
<dbReference type="GO" id="GO:0001732">
    <property type="term" value="P:formation of cytoplasmic translation initiation complex"/>
    <property type="evidence" value="ECO:0007669"/>
    <property type="project" value="UniProtKB-UniRule"/>
</dbReference>
<keyword evidence="7" id="KW-0812">Transmembrane</keyword>
<dbReference type="WBParaSite" id="TMUE_1000002786.1">
    <property type="protein sequence ID" value="TMUE_1000002786.1"/>
    <property type="gene ID" value="WBGene00293430"/>
</dbReference>
<dbReference type="GO" id="GO:0016787">
    <property type="term" value="F:hydrolase activity"/>
    <property type="evidence" value="ECO:0007669"/>
    <property type="project" value="UniProtKB-KW"/>
</dbReference>
<dbReference type="Proteomes" id="UP000046395">
    <property type="component" value="Unassembled WGS sequence"/>
</dbReference>
<dbReference type="Pfam" id="PF09440">
    <property type="entry name" value="eIF3_N"/>
    <property type="match status" value="1"/>
</dbReference>
<dbReference type="GO" id="GO:0033290">
    <property type="term" value="C:eukaryotic 48S preinitiation complex"/>
    <property type="evidence" value="ECO:0007669"/>
    <property type="project" value="UniProtKB-UniRule"/>
</dbReference>
<dbReference type="InterPro" id="IPR036390">
    <property type="entry name" value="WH_DNA-bd_sf"/>
</dbReference>
<reference evidence="10" key="1">
    <citation type="submission" date="2019-12" db="UniProtKB">
        <authorList>
            <consortium name="WormBaseParasite"/>
        </authorList>
    </citation>
    <scope>IDENTIFICATION</scope>
</reference>
<keyword evidence="7" id="KW-0472">Membrane</keyword>
<feature type="transmembrane region" description="Helical" evidence="7">
    <location>
        <begin position="931"/>
        <end position="950"/>
    </location>
</feature>
<evidence type="ECO:0000256" key="5">
    <source>
        <dbReference type="ARBA" id="ARBA00047068"/>
    </source>
</evidence>
<evidence type="ECO:0000256" key="7">
    <source>
        <dbReference type="SAM" id="Phobius"/>
    </source>
</evidence>
<comment type="function">
    <text evidence="6">Component of the eukaryotic translation initiation factor 3 (eIF-3) complex, which is involved in protein synthesis of a specialized repertoire of mRNAs and, together with other initiation factors, stimulates binding of mRNA and methionyl-tRNAi to the 40S ribosome. The eIF-3 complex specifically targets and initiates translation of a subset of mRNAs involved in cell proliferation.</text>
</comment>
<name>A0A5S6Q673_TRIMR</name>
<comment type="subunit">
    <text evidence="5">Component of the eukaryotic translation initiation factor 3 (eIF-3) complex. The eIF-3 complex interacts with pix. Interacts with mxt.</text>
</comment>